<feature type="domain" description="Tify" evidence="5">
    <location>
        <begin position="142"/>
        <end position="177"/>
    </location>
</feature>
<dbReference type="PANTHER" id="PTHR31413">
    <property type="entry name" value="AFP HOMOLOG 2"/>
    <property type="match status" value="1"/>
</dbReference>
<comment type="subcellular location">
    <subcellularLocation>
        <location evidence="1 4">Nucleus</location>
    </subcellularLocation>
</comment>
<dbReference type="Gramene" id="Solyc02g032173.1.1">
    <property type="protein sequence ID" value="Solyc02g032173.1.1"/>
    <property type="gene ID" value="Solyc02g032173.1"/>
</dbReference>
<dbReference type="GO" id="GO:0007165">
    <property type="term" value="P:signal transduction"/>
    <property type="evidence" value="ECO:0007669"/>
    <property type="project" value="InterPro"/>
</dbReference>
<organism evidence="6">
    <name type="scientific">Solanum lycopersicum</name>
    <name type="common">Tomato</name>
    <name type="synonym">Lycopersicon esculentum</name>
    <dbReference type="NCBI Taxonomy" id="4081"/>
    <lineage>
        <taxon>Eukaryota</taxon>
        <taxon>Viridiplantae</taxon>
        <taxon>Streptophyta</taxon>
        <taxon>Embryophyta</taxon>
        <taxon>Tracheophyta</taxon>
        <taxon>Spermatophyta</taxon>
        <taxon>Magnoliopsida</taxon>
        <taxon>eudicotyledons</taxon>
        <taxon>Gunneridae</taxon>
        <taxon>Pentapetalae</taxon>
        <taxon>asterids</taxon>
        <taxon>lamiids</taxon>
        <taxon>Solanales</taxon>
        <taxon>Solanaceae</taxon>
        <taxon>Solanoideae</taxon>
        <taxon>Solaneae</taxon>
        <taxon>Solanum</taxon>
        <taxon>Solanum subgen. Lycopersicon</taxon>
    </lineage>
</organism>
<evidence type="ECO:0000256" key="2">
    <source>
        <dbReference type="ARBA" id="ARBA00006081"/>
    </source>
</evidence>
<dbReference type="EnsemblPlants" id="Solyc02g032173.1.1">
    <property type="protein sequence ID" value="Solyc02g032173.1.1"/>
    <property type="gene ID" value="Solyc02g032173.1"/>
</dbReference>
<accession>A0A3Q7EX26</accession>
<dbReference type="InterPro" id="IPR031307">
    <property type="entry name" value="Ninja_fam"/>
</dbReference>
<evidence type="ECO:0000256" key="1">
    <source>
        <dbReference type="ARBA" id="ARBA00004123"/>
    </source>
</evidence>
<evidence type="ECO:0000256" key="3">
    <source>
        <dbReference type="ARBA" id="ARBA00023242"/>
    </source>
</evidence>
<dbReference type="GO" id="GO:0045892">
    <property type="term" value="P:negative regulation of DNA-templated transcription"/>
    <property type="evidence" value="ECO:0000318"/>
    <property type="project" value="GO_Central"/>
</dbReference>
<dbReference type="InterPro" id="IPR032308">
    <property type="entry name" value="TDBD"/>
</dbReference>
<comment type="function">
    <text evidence="4">Acts as a negative regulator of abscisic acid (ABA) response.</text>
</comment>
<reference evidence="6" key="2">
    <citation type="submission" date="2019-01" db="UniProtKB">
        <authorList>
            <consortium name="EnsemblPlants"/>
        </authorList>
    </citation>
    <scope>IDENTIFICATION</scope>
    <source>
        <strain evidence="6">cv. Heinz 1706</strain>
    </source>
</reference>
<evidence type="ECO:0000313" key="7">
    <source>
        <dbReference type="Proteomes" id="UP000004994"/>
    </source>
</evidence>
<evidence type="ECO:0000259" key="5">
    <source>
        <dbReference type="Pfam" id="PF16135"/>
    </source>
</evidence>
<dbReference type="Pfam" id="PF16135">
    <property type="entry name" value="TDBD"/>
    <property type="match status" value="1"/>
</dbReference>
<comment type="similarity">
    <text evidence="2 4">Belongs to the Ninja family.</text>
</comment>
<dbReference type="GO" id="GO:0005634">
    <property type="term" value="C:nucleus"/>
    <property type="evidence" value="ECO:0000318"/>
    <property type="project" value="GO_Central"/>
</dbReference>
<keyword evidence="3 4" id="KW-0539">Nucleus</keyword>
<dbReference type="AlphaFoldDB" id="A0A3Q7EX26"/>
<proteinExistence type="inferred from homology"/>
<keyword evidence="7" id="KW-1185">Reference proteome</keyword>
<evidence type="ECO:0000256" key="4">
    <source>
        <dbReference type="RuleBase" id="RU369029"/>
    </source>
</evidence>
<dbReference type="STRING" id="4081.A0A3Q7EX26"/>
<evidence type="ECO:0000313" key="6">
    <source>
        <dbReference type="EnsemblPlants" id="Solyc02g032173.1.1"/>
    </source>
</evidence>
<dbReference type="InParanoid" id="A0A3Q7EX26"/>
<name>A0A3Q7EX26_SOLLC</name>
<dbReference type="Proteomes" id="UP000004994">
    <property type="component" value="Chromosome 2"/>
</dbReference>
<dbReference type="PANTHER" id="PTHR31413:SF43">
    <property type="entry name" value="NINJA-FAMILY PROTEIN"/>
    <property type="match status" value="1"/>
</dbReference>
<sequence>MKNLLSNSMRKRGSQLSYQKAMEKRHQRKLRILMKYWIRRAIEIIRSVMNNNSKDRKDMPEIYEKRKETRQTFVPKSNGESAIKFNGKGRKQWRKLLKNVKNFDNVVNSMNISDLLRTMPCGTTFGGIINGKLTEGIIYSDGEEKRISILCICHGMFYRTAEFVKHGGGKEVDDPMKFIKEVDDA</sequence>
<reference evidence="6" key="1">
    <citation type="journal article" date="2012" name="Nature">
        <title>The tomato genome sequence provides insights into fleshy fruit evolution.</title>
        <authorList>
            <consortium name="Tomato Genome Consortium"/>
        </authorList>
    </citation>
    <scope>NUCLEOTIDE SEQUENCE [LARGE SCALE GENOMIC DNA]</scope>
    <source>
        <strain evidence="6">cv. Heinz 1706</strain>
    </source>
</reference>
<protein>
    <recommendedName>
        <fullName evidence="4">Ninja-family protein</fullName>
    </recommendedName>
    <alternativeName>
        <fullName evidence="4">ABI-binding protein</fullName>
    </alternativeName>
</protein>